<gene>
    <name evidence="1" type="ORF">A9Q75_00155</name>
</gene>
<protein>
    <submittedName>
        <fullName evidence="1">Uncharacterized protein</fullName>
    </submittedName>
</protein>
<name>A0A1Y5ER18_COLPS</name>
<dbReference type="Gene3D" id="3.90.550.10">
    <property type="entry name" value="Spore Coat Polysaccharide Biosynthesis Protein SpsA, Chain A"/>
    <property type="match status" value="1"/>
</dbReference>
<reference evidence="2" key="1">
    <citation type="journal article" date="2017" name="Proc. Natl. Acad. Sci. U.S.A.">
        <title>Simulation of Deepwater Horizon oil plume reveals substrate specialization within a complex community of hydrocarbon degraders.</title>
        <authorList>
            <person name="Hu P."/>
            <person name="Dubinsky E.A."/>
            <person name="Probst A.J."/>
            <person name="Wang J."/>
            <person name="Sieber C.M.K."/>
            <person name="Tom L.M."/>
            <person name="Gardinali P."/>
            <person name="Banfield J.F."/>
            <person name="Atlas R.M."/>
            <person name="Andersen G.L."/>
        </authorList>
    </citation>
    <scope>NUCLEOTIDE SEQUENCE [LARGE SCALE GENOMIC DNA]</scope>
</reference>
<dbReference type="Proteomes" id="UP000243053">
    <property type="component" value="Unassembled WGS sequence"/>
</dbReference>
<dbReference type="SUPFAM" id="SSF53448">
    <property type="entry name" value="Nucleotide-diphospho-sugar transferases"/>
    <property type="match status" value="1"/>
</dbReference>
<evidence type="ECO:0000313" key="1">
    <source>
        <dbReference type="EMBL" id="OUR85148.1"/>
    </source>
</evidence>
<dbReference type="EMBL" id="MAAF01000002">
    <property type="protein sequence ID" value="OUR85148.1"/>
    <property type="molecule type" value="Genomic_DNA"/>
</dbReference>
<dbReference type="AlphaFoldDB" id="A0A1Y5ER18"/>
<proteinExistence type="predicted"/>
<comment type="caution">
    <text evidence="1">The sequence shown here is derived from an EMBL/GenBank/DDBJ whole genome shotgun (WGS) entry which is preliminary data.</text>
</comment>
<organism evidence="1 2">
    <name type="scientific">Colwellia psychrerythraea</name>
    <name type="common">Vibrio psychroerythus</name>
    <dbReference type="NCBI Taxonomy" id="28229"/>
    <lineage>
        <taxon>Bacteria</taxon>
        <taxon>Pseudomonadati</taxon>
        <taxon>Pseudomonadota</taxon>
        <taxon>Gammaproteobacteria</taxon>
        <taxon>Alteromonadales</taxon>
        <taxon>Colwelliaceae</taxon>
        <taxon>Colwellia</taxon>
    </lineage>
</organism>
<evidence type="ECO:0000313" key="2">
    <source>
        <dbReference type="Proteomes" id="UP000243053"/>
    </source>
</evidence>
<accession>A0A1Y5ER18</accession>
<dbReference type="InterPro" id="IPR029044">
    <property type="entry name" value="Nucleotide-diphossugar_trans"/>
</dbReference>
<sequence length="342" mass="39662">MTQKKVTIIISPRDRFSGLSDCIDLVYRYTDENLFELIILDLGYPKTEILKAQKSISGKSNASILSYGLMIPMEGLLQVQGKIKTPFTFLLDNDSRVSENWLPPLIETGENTGAAVIAPLILETDGVDGAYTRNHSFNVEIRVVDVEGTPYLLEHKLYRRELPENMPTEIQPTQAFELHGVMFRTDAFDNVELPYMTIREHLDIGMQLTAKGELLFAEPKSIIYFDNLGTRGELNDFNYFNYRWNAKIGKYSHDLFEKRWGYKWYGEQAIYYWCIRRRIYMLLRWLYIPIPVANFIDRVASSLKRRISPIWDPISNPNEVSTLLYDRLEGNKAVPLSHDIKL</sequence>